<dbReference type="AlphaFoldDB" id="A0A644VNM0"/>
<accession>A0A644VNM0</accession>
<protein>
    <submittedName>
        <fullName evidence="2">Uncharacterized protein</fullName>
    </submittedName>
</protein>
<dbReference type="EMBL" id="VSSQ01000377">
    <property type="protein sequence ID" value="MPL93009.1"/>
    <property type="molecule type" value="Genomic_DNA"/>
</dbReference>
<organism evidence="2">
    <name type="scientific">bioreactor metagenome</name>
    <dbReference type="NCBI Taxonomy" id="1076179"/>
    <lineage>
        <taxon>unclassified sequences</taxon>
        <taxon>metagenomes</taxon>
        <taxon>ecological metagenomes</taxon>
    </lineage>
</organism>
<keyword evidence="1" id="KW-1133">Transmembrane helix</keyword>
<feature type="transmembrane region" description="Helical" evidence="1">
    <location>
        <begin position="100"/>
        <end position="119"/>
    </location>
</feature>
<feature type="transmembrane region" description="Helical" evidence="1">
    <location>
        <begin position="7"/>
        <end position="32"/>
    </location>
</feature>
<keyword evidence="1" id="KW-0812">Transmembrane</keyword>
<reference evidence="2" key="1">
    <citation type="submission" date="2019-08" db="EMBL/GenBank/DDBJ databases">
        <authorList>
            <person name="Kucharzyk K."/>
            <person name="Murdoch R.W."/>
            <person name="Higgins S."/>
            <person name="Loffler F."/>
        </authorList>
    </citation>
    <scope>NUCLEOTIDE SEQUENCE</scope>
</reference>
<name>A0A644VNM0_9ZZZZ</name>
<keyword evidence="1" id="KW-0472">Membrane</keyword>
<evidence type="ECO:0000256" key="1">
    <source>
        <dbReference type="SAM" id="Phobius"/>
    </source>
</evidence>
<gene>
    <name evidence="2" type="ORF">SDC9_39133</name>
</gene>
<evidence type="ECO:0000313" key="2">
    <source>
        <dbReference type="EMBL" id="MPL93009.1"/>
    </source>
</evidence>
<proteinExistence type="predicted"/>
<comment type="caution">
    <text evidence="2">The sequence shown here is derived from an EMBL/GenBank/DDBJ whole genome shotgun (WGS) entry which is preliminary data.</text>
</comment>
<sequence length="127" mass="15063">MKKIYILLILNIITLISTKKITYIYLVNILYIPFLYDEFLNKINRNLLLEVNQFKEIIISYLKKFSFSPIELEIVFENSLGFSIIKIIIKNLLNNNIQNYGYAIIFTAIALFLIFWANMNIKKLFIV</sequence>